<dbReference type="GO" id="GO:0016757">
    <property type="term" value="F:glycosyltransferase activity"/>
    <property type="evidence" value="ECO:0007669"/>
    <property type="project" value="UniProtKB-KW"/>
</dbReference>
<name>A0A5B8LY28_9HYPH</name>
<comment type="subcellular location">
    <subcellularLocation>
        <location evidence="1">Membrane</location>
        <topology evidence="1">Multi-pass membrane protein</topology>
    </subcellularLocation>
</comment>
<evidence type="ECO:0000256" key="1">
    <source>
        <dbReference type="ARBA" id="ARBA00004141"/>
    </source>
</evidence>
<feature type="transmembrane region" description="Helical" evidence="7">
    <location>
        <begin position="490"/>
        <end position="514"/>
    </location>
</feature>
<protein>
    <submittedName>
        <fullName evidence="9">Glycosyltransferase</fullName>
    </submittedName>
</protein>
<evidence type="ECO:0000313" key="9">
    <source>
        <dbReference type="EMBL" id="QDZ13043.1"/>
    </source>
</evidence>
<keyword evidence="3 9" id="KW-0808">Transferase</keyword>
<keyword evidence="10" id="KW-1185">Reference proteome</keyword>
<dbReference type="Gene3D" id="3.90.550.10">
    <property type="entry name" value="Spore Coat Polysaccharide Biosynthesis Protein SpsA, Chain A"/>
    <property type="match status" value="1"/>
</dbReference>
<keyword evidence="4 7" id="KW-0812">Transmembrane</keyword>
<dbReference type="InterPro" id="IPR050321">
    <property type="entry name" value="Glycosyltr_2/OpgH_subfam"/>
</dbReference>
<dbReference type="Proteomes" id="UP000315364">
    <property type="component" value="Chromosome"/>
</dbReference>
<dbReference type="RefSeq" id="WP_146292656.1">
    <property type="nucleotide sequence ID" value="NZ_CP042304.1"/>
</dbReference>
<feature type="transmembrane region" description="Helical" evidence="7">
    <location>
        <begin position="526"/>
        <end position="549"/>
    </location>
</feature>
<dbReference type="AlphaFoldDB" id="A0A5B8LY28"/>
<evidence type="ECO:0000256" key="4">
    <source>
        <dbReference type="ARBA" id="ARBA00022692"/>
    </source>
</evidence>
<feature type="transmembrane region" description="Helical" evidence="7">
    <location>
        <begin position="172"/>
        <end position="191"/>
    </location>
</feature>
<dbReference type="InterPro" id="IPR029044">
    <property type="entry name" value="Nucleotide-diphossugar_trans"/>
</dbReference>
<dbReference type="KEGG" id="dea:FPZ08_21265"/>
<evidence type="ECO:0000256" key="5">
    <source>
        <dbReference type="ARBA" id="ARBA00022989"/>
    </source>
</evidence>
<evidence type="ECO:0000256" key="3">
    <source>
        <dbReference type="ARBA" id="ARBA00022679"/>
    </source>
</evidence>
<organism evidence="9 10">
    <name type="scientific">Devosia ginsengisoli</name>
    <dbReference type="NCBI Taxonomy" id="400770"/>
    <lineage>
        <taxon>Bacteria</taxon>
        <taxon>Pseudomonadati</taxon>
        <taxon>Pseudomonadota</taxon>
        <taxon>Alphaproteobacteria</taxon>
        <taxon>Hyphomicrobiales</taxon>
        <taxon>Devosiaceae</taxon>
        <taxon>Devosia</taxon>
    </lineage>
</organism>
<dbReference type="SUPFAM" id="SSF53448">
    <property type="entry name" value="Nucleotide-diphospho-sugar transferases"/>
    <property type="match status" value="1"/>
</dbReference>
<gene>
    <name evidence="9" type="ORF">FPZ08_21265</name>
</gene>
<feature type="domain" description="Glycosyltransferase 2-like" evidence="8">
    <location>
        <begin position="320"/>
        <end position="534"/>
    </location>
</feature>
<dbReference type="OrthoDB" id="7431422at2"/>
<evidence type="ECO:0000256" key="7">
    <source>
        <dbReference type="SAM" id="Phobius"/>
    </source>
</evidence>
<dbReference type="Pfam" id="PF13632">
    <property type="entry name" value="Glyco_trans_2_3"/>
    <property type="match status" value="1"/>
</dbReference>
<evidence type="ECO:0000313" key="10">
    <source>
        <dbReference type="Proteomes" id="UP000315364"/>
    </source>
</evidence>
<keyword evidence="2" id="KW-0328">Glycosyltransferase</keyword>
<dbReference type="EMBL" id="CP042304">
    <property type="protein sequence ID" value="QDZ13043.1"/>
    <property type="molecule type" value="Genomic_DNA"/>
</dbReference>
<evidence type="ECO:0000256" key="6">
    <source>
        <dbReference type="ARBA" id="ARBA00023136"/>
    </source>
</evidence>
<dbReference type="InterPro" id="IPR001173">
    <property type="entry name" value="Glyco_trans_2-like"/>
</dbReference>
<accession>A0A5B8LY28</accession>
<dbReference type="PANTHER" id="PTHR43867">
    <property type="entry name" value="CELLULOSE SYNTHASE CATALYTIC SUBUNIT A [UDP-FORMING]"/>
    <property type="match status" value="1"/>
</dbReference>
<evidence type="ECO:0000259" key="8">
    <source>
        <dbReference type="Pfam" id="PF13632"/>
    </source>
</evidence>
<keyword evidence="5 7" id="KW-1133">Transmembrane helix</keyword>
<proteinExistence type="predicted"/>
<dbReference type="PANTHER" id="PTHR43867:SF2">
    <property type="entry name" value="CELLULOSE SYNTHASE CATALYTIC SUBUNIT A [UDP-FORMING]"/>
    <property type="match status" value="1"/>
</dbReference>
<dbReference type="GO" id="GO:0016020">
    <property type="term" value="C:membrane"/>
    <property type="evidence" value="ECO:0007669"/>
    <property type="project" value="UniProtKB-SubCell"/>
</dbReference>
<feature type="transmembrane region" description="Helical" evidence="7">
    <location>
        <begin position="561"/>
        <end position="579"/>
    </location>
</feature>
<sequence>MSDALELIRAILAMDGLEEAAALQVLEAALEREVDVLRYCAATLGLGATLVMQRAAAWAGYACFDRVPQGLRGRTEPTRLEALADVRMFRVQLLDREIAFASPDFFGIIRLKHRLASTPRLSKLLCLVPEPALRDYLAEAAAPALIDAARQTLARRWPYASAHLELTRPARAGFVGALVLLVALLLLAPFFAQLWLLPLACGTLLAPAAIRLAALFCPVPPWPPPHRPPDEELPDYSVLIPLRSEADMVPQLFAAMAALDYPAERLDIKFVVEAKSTTTIAAVRARLGDPRFSLVSVPDALPRTKPKALDFALPLCRGEYVVVYDAEDVPDPDQLWKAALRFRGAPDIVCLQAKLVIDNGQRNWLTALFAGEYAGLFTVLLPALARWGLPMPLGGTSNHFRLKALRELGGWDAYNVTEDADLGMRLARRRMRVEVLDSVTSEAAPVHLLPWIGQRTRWMKGWMQTFIVHNRDPGKLLAEMGLPAMLAFEALVLGMIITPILHCGFAVVLLLFWITGAGGVDGTAWTLFYLVVLALGYGSAMAMTTLGLARLKRTGLLPTQLLLPLYWLLIGFASMRAAHELMVRPFYWFKSPHRPETAVKSRRAEPARPARRQVPI</sequence>
<evidence type="ECO:0000256" key="2">
    <source>
        <dbReference type="ARBA" id="ARBA00022676"/>
    </source>
</evidence>
<reference evidence="9 10" key="1">
    <citation type="submission" date="2019-07" db="EMBL/GenBank/DDBJ databases">
        <title>Full genome sequence of Devosia sp. Gsoil 520.</title>
        <authorList>
            <person name="Im W.-T."/>
        </authorList>
    </citation>
    <scope>NUCLEOTIDE SEQUENCE [LARGE SCALE GENOMIC DNA]</scope>
    <source>
        <strain evidence="9 10">Gsoil 520</strain>
    </source>
</reference>
<keyword evidence="6 7" id="KW-0472">Membrane</keyword>